<evidence type="ECO:0000313" key="2">
    <source>
        <dbReference type="Proteomes" id="UP000314294"/>
    </source>
</evidence>
<organism evidence="1 2">
    <name type="scientific">Liparis tanakae</name>
    <name type="common">Tanaka's snailfish</name>
    <dbReference type="NCBI Taxonomy" id="230148"/>
    <lineage>
        <taxon>Eukaryota</taxon>
        <taxon>Metazoa</taxon>
        <taxon>Chordata</taxon>
        <taxon>Craniata</taxon>
        <taxon>Vertebrata</taxon>
        <taxon>Euteleostomi</taxon>
        <taxon>Actinopterygii</taxon>
        <taxon>Neopterygii</taxon>
        <taxon>Teleostei</taxon>
        <taxon>Neoteleostei</taxon>
        <taxon>Acanthomorphata</taxon>
        <taxon>Eupercaria</taxon>
        <taxon>Perciformes</taxon>
        <taxon>Cottioidei</taxon>
        <taxon>Cottales</taxon>
        <taxon>Liparidae</taxon>
        <taxon>Liparis</taxon>
    </lineage>
</organism>
<reference evidence="1 2" key="1">
    <citation type="submission" date="2019-03" db="EMBL/GenBank/DDBJ databases">
        <title>First draft genome of Liparis tanakae, snailfish: a comprehensive survey of snailfish specific genes.</title>
        <authorList>
            <person name="Kim W."/>
            <person name="Song I."/>
            <person name="Jeong J.-H."/>
            <person name="Kim D."/>
            <person name="Kim S."/>
            <person name="Ryu S."/>
            <person name="Song J.Y."/>
            <person name="Lee S.K."/>
        </authorList>
    </citation>
    <scope>NUCLEOTIDE SEQUENCE [LARGE SCALE GENOMIC DNA]</scope>
    <source>
        <tissue evidence="1">Muscle</tissue>
    </source>
</reference>
<evidence type="ECO:0000313" key="1">
    <source>
        <dbReference type="EMBL" id="TNN67052.1"/>
    </source>
</evidence>
<gene>
    <name evidence="1" type="ORF">EYF80_022698</name>
</gene>
<accession>A0A4Z2HQJ5</accession>
<dbReference type="AlphaFoldDB" id="A0A4Z2HQJ5"/>
<dbReference type="EMBL" id="SRLO01000210">
    <property type="protein sequence ID" value="TNN67052.1"/>
    <property type="molecule type" value="Genomic_DNA"/>
</dbReference>
<proteinExistence type="predicted"/>
<comment type="caution">
    <text evidence="1">The sequence shown here is derived from an EMBL/GenBank/DDBJ whole genome shotgun (WGS) entry which is preliminary data.</text>
</comment>
<sequence length="124" mass="13879">MTTPHHTEKAAGRFLHNDTFLKPRIAPHLEFVEAVPEGCDVVVPVPAHQLTQRTDQLFYMLTFSSSCSTHMSPRGWLSTRGSMSRWPVNGFLLGWVALRHSSQYDTSQVTQVFTASWGGSCSQN</sequence>
<name>A0A4Z2HQJ5_9TELE</name>
<keyword evidence="2" id="KW-1185">Reference proteome</keyword>
<protein>
    <submittedName>
        <fullName evidence="1">Uncharacterized protein</fullName>
    </submittedName>
</protein>
<dbReference type="Proteomes" id="UP000314294">
    <property type="component" value="Unassembled WGS sequence"/>
</dbReference>